<dbReference type="InterPro" id="IPR029052">
    <property type="entry name" value="Metallo-depent_PP-like"/>
</dbReference>
<dbReference type="Gene3D" id="3.60.21.10">
    <property type="match status" value="1"/>
</dbReference>
<name>A0A3R9RAL9_9BACI</name>
<dbReference type="EMBL" id="RBVX01000029">
    <property type="protein sequence ID" value="RSL31049.1"/>
    <property type="molecule type" value="Genomic_DNA"/>
</dbReference>
<evidence type="ECO:0000259" key="1">
    <source>
        <dbReference type="Pfam" id="PF00149"/>
    </source>
</evidence>
<dbReference type="NCBIfam" id="NF010148">
    <property type="entry name" value="PRK13625.1"/>
    <property type="match status" value="1"/>
</dbReference>
<protein>
    <submittedName>
        <fullName evidence="2">Bis(5'-nucleosyl)-tetraphosphatase PrpE</fullName>
    </submittedName>
</protein>
<dbReference type="InterPro" id="IPR004843">
    <property type="entry name" value="Calcineurin-like_PHP"/>
</dbReference>
<organism evidence="2 3">
    <name type="scientific">Salibacterium salarium</name>
    <dbReference type="NCBI Taxonomy" id="284579"/>
    <lineage>
        <taxon>Bacteria</taxon>
        <taxon>Bacillati</taxon>
        <taxon>Bacillota</taxon>
        <taxon>Bacilli</taxon>
        <taxon>Bacillales</taxon>
        <taxon>Bacillaceae</taxon>
    </lineage>
</organism>
<dbReference type="PRINTS" id="PR00114">
    <property type="entry name" value="STPHPHTASE"/>
</dbReference>
<comment type="caution">
    <text evidence="2">The sequence shown here is derived from an EMBL/GenBank/DDBJ whole genome shotgun (WGS) entry which is preliminary data.</text>
</comment>
<accession>A0A3R9RAL9</accession>
<dbReference type="OrthoDB" id="9807890at2"/>
<dbReference type="InterPro" id="IPR006186">
    <property type="entry name" value="Ser/Thr-sp_prot-phosphatase"/>
</dbReference>
<reference evidence="2 3" key="1">
    <citation type="submission" date="2018-10" db="EMBL/GenBank/DDBJ databases">
        <title>Draft genome sequence of Bacillus salarius IM0101, isolated from a hypersaline soil in Inner Mongolia, China.</title>
        <authorList>
            <person name="Yamprayoonswat W."/>
            <person name="Boonvisut S."/>
            <person name="Jumpathong W."/>
            <person name="Sittihan S."/>
            <person name="Ruangsuj P."/>
            <person name="Wanthongcharoen S."/>
            <person name="Thongpramul N."/>
            <person name="Pimmason S."/>
            <person name="Yu B."/>
            <person name="Yasawong M."/>
        </authorList>
    </citation>
    <scope>NUCLEOTIDE SEQUENCE [LARGE SCALE GENOMIC DNA]</scope>
    <source>
        <strain evidence="2 3">IM0101</strain>
    </source>
</reference>
<dbReference type="GO" id="GO:0016791">
    <property type="term" value="F:phosphatase activity"/>
    <property type="evidence" value="ECO:0007669"/>
    <property type="project" value="TreeGrafter"/>
</dbReference>
<dbReference type="SUPFAM" id="SSF56300">
    <property type="entry name" value="Metallo-dependent phosphatases"/>
    <property type="match status" value="1"/>
</dbReference>
<dbReference type="AlphaFoldDB" id="A0A3R9RAL9"/>
<dbReference type="GO" id="GO:0005737">
    <property type="term" value="C:cytoplasm"/>
    <property type="evidence" value="ECO:0007669"/>
    <property type="project" value="TreeGrafter"/>
</dbReference>
<feature type="domain" description="Calcineurin-like phosphoesterase" evidence="1">
    <location>
        <begin position="6"/>
        <end position="196"/>
    </location>
</feature>
<dbReference type="PANTHER" id="PTHR42850">
    <property type="entry name" value="METALLOPHOSPHOESTERASE"/>
    <property type="match status" value="1"/>
</dbReference>
<dbReference type="Pfam" id="PF00149">
    <property type="entry name" value="Metallophos"/>
    <property type="match status" value="1"/>
</dbReference>
<dbReference type="CDD" id="cd07423">
    <property type="entry name" value="MPP_Prp_like"/>
    <property type="match status" value="1"/>
</dbReference>
<proteinExistence type="predicted"/>
<dbReference type="PANTHER" id="PTHR42850:SF7">
    <property type="entry name" value="BIS(5'-NUCLEOSYL)-TETRAPHOSPHATASE PRPE [ASYMMETRICAL]"/>
    <property type="match status" value="1"/>
</dbReference>
<evidence type="ECO:0000313" key="3">
    <source>
        <dbReference type="Proteomes" id="UP000275076"/>
    </source>
</evidence>
<dbReference type="InterPro" id="IPR041780">
    <property type="entry name" value="MPP_PrpE-like"/>
</dbReference>
<gene>
    <name evidence="2" type="primary">prpE</name>
    <name evidence="2" type="ORF">D7Z54_23180</name>
</gene>
<dbReference type="InterPro" id="IPR050126">
    <property type="entry name" value="Ap4A_hydrolase"/>
</dbReference>
<keyword evidence="3" id="KW-1185">Reference proteome</keyword>
<dbReference type="RefSeq" id="WP_125559536.1">
    <property type="nucleotide sequence ID" value="NZ_RBVX01000029.1"/>
</dbReference>
<sequence length="247" mass="27918">MSTYDFIGDIHGCYDELLDWFNHAGYQSRDNVYLHPEGRIPVFIGDLTDRGPDSVDVIKLVTNMVKNKKAHYVPGNHCNKLYRYFLGRNITLSGGLDTTIAELKNLASDTYKSIRQGFMDIYEAAPLYLRLDHDQVIAAHAGIPENLIGKTGKKVQTFVLYGDITGEKEEDGMPVRRDWAASYKGSRLIVYGHTPVKEPRLINRTINIDTGCVYGGQLTGLHYPEMTFTMVPSTMPLVSDKFRTFEE</sequence>
<dbReference type="Proteomes" id="UP000275076">
    <property type="component" value="Unassembled WGS sequence"/>
</dbReference>
<evidence type="ECO:0000313" key="2">
    <source>
        <dbReference type="EMBL" id="RSL31049.1"/>
    </source>
</evidence>